<organism evidence="1 2">
    <name type="scientific">Microvirga arsenatis</name>
    <dbReference type="NCBI Taxonomy" id="2692265"/>
    <lineage>
        <taxon>Bacteria</taxon>
        <taxon>Pseudomonadati</taxon>
        <taxon>Pseudomonadota</taxon>
        <taxon>Alphaproteobacteria</taxon>
        <taxon>Hyphomicrobiales</taxon>
        <taxon>Methylobacteriaceae</taxon>
        <taxon>Microvirga</taxon>
    </lineage>
</organism>
<dbReference type="EMBL" id="JAAAXJ010000007">
    <property type="protein sequence ID" value="NBJ25617.1"/>
    <property type="molecule type" value="Genomic_DNA"/>
</dbReference>
<name>A0ABW9YYX4_9HYPH</name>
<dbReference type="Pfam" id="PF00353">
    <property type="entry name" value="HemolysinCabind"/>
    <property type="match status" value="2"/>
</dbReference>
<comment type="caution">
    <text evidence="1">The sequence shown here is derived from an EMBL/GenBank/DDBJ whole genome shotgun (WGS) entry which is preliminary data.</text>
</comment>
<protein>
    <recommendedName>
        <fullName evidence="3">Calcium-binding protein</fullName>
    </recommendedName>
</protein>
<dbReference type="Proteomes" id="UP000818323">
    <property type="component" value="Unassembled WGS sequence"/>
</dbReference>
<dbReference type="SUPFAM" id="SSF51120">
    <property type="entry name" value="beta-Roll"/>
    <property type="match status" value="1"/>
</dbReference>
<dbReference type="RefSeq" id="WP_161723007.1">
    <property type="nucleotide sequence ID" value="NZ_JAAAXI010000006.1"/>
</dbReference>
<dbReference type="Gene3D" id="2.150.10.10">
    <property type="entry name" value="Serralysin-like metalloprotease, C-terminal"/>
    <property type="match status" value="1"/>
</dbReference>
<proteinExistence type="predicted"/>
<evidence type="ECO:0000313" key="1">
    <source>
        <dbReference type="EMBL" id="NBJ25617.1"/>
    </source>
</evidence>
<sequence>MAVFTVTVTNPAGVDLSLFFPGLSATRWSSAGYNPSSGNVSYELITNGITDNSQYYSIDSLGKDYSFPKGDGGLAGTITSATLSVTPTGGTKAQLATLSIDLGTNMATLGGVPIPSMMDMTPSSMMRLAARFDPDGAKLILRGADGNDRLPGSQWGDTLDGGRGIDWLAGAGGDDLYYVDNQGDTVREDGGGGLDTILSTVSYRLAEGSSVEILQAFPSAGRIGLTGNSFSNQLFGNESANRLDGGAGNDALTGGLGKDVFLFTTKLSRTANVDQILDFRVVDDSIWLENGIFKGLGKAGSLTKPAKLDTDAFVTGSRAQDREDRIIYSKTTGALSYDPDGTGSASQVKFAQLAKGLTIKASDFFAV</sequence>
<dbReference type="InterPro" id="IPR001343">
    <property type="entry name" value="Hemolysn_Ca-bd"/>
</dbReference>
<reference evidence="1 2" key="1">
    <citation type="submission" date="2020-01" db="EMBL/GenBank/DDBJ databases">
        <title>Microvirga sp. nov., an arsenate reduction bacterium isolated from Tibet hotspring sediments.</title>
        <authorList>
            <person name="Yuan C.-G."/>
        </authorList>
    </citation>
    <scope>NUCLEOTIDE SEQUENCE [LARGE SCALE GENOMIC DNA]</scope>
    <source>
        <strain evidence="1 2">SYSU G3D203</strain>
    </source>
</reference>
<dbReference type="PRINTS" id="PR00313">
    <property type="entry name" value="CABNDNGRPT"/>
</dbReference>
<accession>A0ABW9YYX4</accession>
<evidence type="ECO:0008006" key="3">
    <source>
        <dbReference type="Google" id="ProtNLM"/>
    </source>
</evidence>
<dbReference type="InterPro" id="IPR011049">
    <property type="entry name" value="Serralysin-like_metalloprot_C"/>
</dbReference>
<gene>
    <name evidence="1" type="ORF">GR303_14750</name>
</gene>
<evidence type="ECO:0000313" key="2">
    <source>
        <dbReference type="Proteomes" id="UP000818323"/>
    </source>
</evidence>
<keyword evidence="2" id="KW-1185">Reference proteome</keyword>